<evidence type="ECO:0000313" key="2">
    <source>
        <dbReference type="Proteomes" id="UP000192940"/>
    </source>
</evidence>
<evidence type="ECO:0000313" key="1">
    <source>
        <dbReference type="EMBL" id="SMF91648.1"/>
    </source>
</evidence>
<sequence length="112" mass="13337">MNICFYDNREITPDENGNVSIDRVYCLEFHDFKDVTWQHLGEVYRSLPQYIVKDNACPMWYGEEEGSAVYLYASVEPSGLQIVGDLSAEQWEMWERMFHRQLSRYDFPSFEC</sequence>
<dbReference type="EMBL" id="LT840184">
    <property type="protein sequence ID" value="SMF91648.1"/>
    <property type="molecule type" value="Genomic_DNA"/>
</dbReference>
<reference evidence="1 2" key="1">
    <citation type="submission" date="2017-04" db="EMBL/GenBank/DDBJ databases">
        <authorList>
            <person name="Afonso C.L."/>
            <person name="Miller P.J."/>
            <person name="Scott M.A."/>
            <person name="Spackman E."/>
            <person name="Goraichik I."/>
            <person name="Dimitrov K.M."/>
            <person name="Suarez D.L."/>
            <person name="Swayne D.E."/>
        </authorList>
    </citation>
    <scope>NUCLEOTIDE SEQUENCE [LARGE SCALE GENOMIC DNA]</scope>
    <source>
        <strain evidence="1 2">N3/975</strain>
    </source>
</reference>
<accession>A0A1X7HRG5</accession>
<name>A0A1X7HRG5_9BACL</name>
<dbReference type="RefSeq" id="WP_208916120.1">
    <property type="nucleotide sequence ID" value="NZ_LT840184.1"/>
</dbReference>
<dbReference type="Proteomes" id="UP000192940">
    <property type="component" value="Chromosome I"/>
</dbReference>
<proteinExistence type="predicted"/>
<dbReference type="AlphaFoldDB" id="A0A1X7HRG5"/>
<keyword evidence="2" id="KW-1185">Reference proteome</keyword>
<gene>
    <name evidence="1" type="ORF">SAMN05661091_5525</name>
</gene>
<protein>
    <submittedName>
        <fullName evidence="1">Uncharacterized protein</fullName>
    </submittedName>
</protein>
<organism evidence="1 2">
    <name type="scientific">Paenibacillus uliginis N3/975</name>
    <dbReference type="NCBI Taxonomy" id="1313296"/>
    <lineage>
        <taxon>Bacteria</taxon>
        <taxon>Bacillati</taxon>
        <taxon>Bacillota</taxon>
        <taxon>Bacilli</taxon>
        <taxon>Bacillales</taxon>
        <taxon>Paenibacillaceae</taxon>
        <taxon>Paenibacillus</taxon>
    </lineage>
</organism>